<organism evidence="1 2">
    <name type="scientific">Gymnopilus junonius</name>
    <name type="common">Spectacular rustgill mushroom</name>
    <name type="synonym">Gymnopilus spectabilis subsp. junonius</name>
    <dbReference type="NCBI Taxonomy" id="109634"/>
    <lineage>
        <taxon>Eukaryota</taxon>
        <taxon>Fungi</taxon>
        <taxon>Dikarya</taxon>
        <taxon>Basidiomycota</taxon>
        <taxon>Agaricomycotina</taxon>
        <taxon>Agaricomycetes</taxon>
        <taxon>Agaricomycetidae</taxon>
        <taxon>Agaricales</taxon>
        <taxon>Agaricineae</taxon>
        <taxon>Hymenogastraceae</taxon>
        <taxon>Gymnopilus</taxon>
    </lineage>
</organism>
<evidence type="ECO:0000313" key="2">
    <source>
        <dbReference type="Proteomes" id="UP000724874"/>
    </source>
</evidence>
<dbReference type="Proteomes" id="UP000724874">
    <property type="component" value="Unassembled WGS sequence"/>
</dbReference>
<dbReference type="EMBL" id="JADNYJ010000071">
    <property type="protein sequence ID" value="KAF8891612.1"/>
    <property type="molecule type" value="Genomic_DNA"/>
</dbReference>
<comment type="caution">
    <text evidence="1">The sequence shown here is derived from an EMBL/GenBank/DDBJ whole genome shotgun (WGS) entry which is preliminary data.</text>
</comment>
<dbReference type="OrthoDB" id="2861547at2759"/>
<dbReference type="AlphaFoldDB" id="A0A9P5NK38"/>
<reference evidence="1" key="1">
    <citation type="submission" date="2020-11" db="EMBL/GenBank/DDBJ databases">
        <authorList>
            <consortium name="DOE Joint Genome Institute"/>
            <person name="Ahrendt S."/>
            <person name="Riley R."/>
            <person name="Andreopoulos W."/>
            <person name="LaButti K."/>
            <person name="Pangilinan J."/>
            <person name="Ruiz-duenas F.J."/>
            <person name="Barrasa J.M."/>
            <person name="Sanchez-Garcia M."/>
            <person name="Camarero S."/>
            <person name="Miyauchi S."/>
            <person name="Serrano A."/>
            <person name="Linde D."/>
            <person name="Babiker R."/>
            <person name="Drula E."/>
            <person name="Ayuso-Fernandez I."/>
            <person name="Pacheco R."/>
            <person name="Padilla G."/>
            <person name="Ferreira P."/>
            <person name="Barriuso J."/>
            <person name="Kellner H."/>
            <person name="Castanera R."/>
            <person name="Alfaro M."/>
            <person name="Ramirez L."/>
            <person name="Pisabarro A.G."/>
            <person name="Kuo A."/>
            <person name="Tritt A."/>
            <person name="Lipzen A."/>
            <person name="He G."/>
            <person name="Yan M."/>
            <person name="Ng V."/>
            <person name="Cullen D."/>
            <person name="Martin F."/>
            <person name="Rosso M.-N."/>
            <person name="Henrissat B."/>
            <person name="Hibbett D."/>
            <person name="Martinez A.T."/>
            <person name="Grigoriev I.V."/>
        </authorList>
    </citation>
    <scope>NUCLEOTIDE SEQUENCE</scope>
    <source>
        <strain evidence="1">AH 44721</strain>
    </source>
</reference>
<accession>A0A9P5NK38</accession>
<evidence type="ECO:0008006" key="3">
    <source>
        <dbReference type="Google" id="ProtNLM"/>
    </source>
</evidence>
<name>A0A9P5NK38_GYMJU</name>
<protein>
    <recommendedName>
        <fullName evidence="3">F-box domain-containing protein</fullName>
    </recommendedName>
</protein>
<gene>
    <name evidence="1" type="ORF">CPB84DRAFT_1374366</name>
</gene>
<proteinExistence type="predicted"/>
<keyword evidence="2" id="KW-1185">Reference proteome</keyword>
<sequence length="189" mass="21324">MGRFLCPEFQAYQLPQACEASESSSACAPCQRATQFESTISEIRGLIFDLLDEHRKVGTEIIHVHNPSVLQVPSEITSAIFKFRVPSLEPYCIRRDTEEWKMNFMAPLRLSSVCHAWRSRALSTPQLWTYVPARLNIPSEAEISCIHEYLARSGGLPPFIEVYTVNVSTYNPDTFSVADPIIKSPESTI</sequence>
<evidence type="ECO:0000313" key="1">
    <source>
        <dbReference type="EMBL" id="KAF8891612.1"/>
    </source>
</evidence>